<sequence>MQGDTYYLEYELHDGTRVFLAFDDENDRDGCHISLDMYKAQLGPITQEVLDRILGKFHGRIAGFPG</sequence>
<evidence type="ECO:0000313" key="2">
    <source>
        <dbReference type="Proteomes" id="UP001529245"/>
    </source>
</evidence>
<comment type="caution">
    <text evidence="1">The sequence shown here is derived from an EMBL/GenBank/DDBJ whole genome shotgun (WGS) entry which is preliminary data.</text>
</comment>
<accession>A0ABT6Y0N1</accession>
<protein>
    <submittedName>
        <fullName evidence="1">Uncharacterized protein</fullName>
    </submittedName>
</protein>
<gene>
    <name evidence="1" type="ORF">QID03_11500</name>
</gene>
<name>A0ABT6Y0N1_ALISE</name>
<dbReference type="RefSeq" id="WP_283204230.1">
    <property type="nucleotide sequence ID" value="NZ_JASGCB010000022.1"/>
</dbReference>
<organism evidence="1 2">
    <name type="scientific">Alicyclobacillus sendaiensis PA2</name>
    <dbReference type="NCBI Taxonomy" id="3029425"/>
    <lineage>
        <taxon>Bacteria</taxon>
        <taxon>Bacillati</taxon>
        <taxon>Bacillota</taxon>
        <taxon>Bacilli</taxon>
        <taxon>Bacillales</taxon>
        <taxon>Alicyclobacillaceae</taxon>
        <taxon>Alicyclobacillus</taxon>
    </lineage>
</organism>
<proteinExistence type="predicted"/>
<keyword evidence="2" id="KW-1185">Reference proteome</keyword>
<reference evidence="1 2" key="1">
    <citation type="submission" date="2023-04" db="EMBL/GenBank/DDBJ databases">
        <title>A. sendaiensis sub sp. chiapanensis a novel subspecie with specific adaptation in bacterial cell wall isolated from an active volcano.</title>
        <authorList>
            <person name="Alvarez Gutierrez P.E."/>
            <person name="Ortiz Cortes L.Y."/>
        </authorList>
    </citation>
    <scope>NUCLEOTIDE SEQUENCE [LARGE SCALE GENOMIC DNA]</scope>
    <source>
        <strain evidence="1 2">PA2</strain>
    </source>
</reference>
<dbReference type="Proteomes" id="UP001529245">
    <property type="component" value="Unassembled WGS sequence"/>
</dbReference>
<evidence type="ECO:0000313" key="1">
    <source>
        <dbReference type="EMBL" id="MDI9260790.1"/>
    </source>
</evidence>
<dbReference type="EMBL" id="JASGCB010000022">
    <property type="protein sequence ID" value="MDI9260790.1"/>
    <property type="molecule type" value="Genomic_DNA"/>
</dbReference>